<dbReference type="EMBL" id="FTNZ01000006">
    <property type="protein sequence ID" value="SIS39763.1"/>
    <property type="molecule type" value="Genomic_DNA"/>
</dbReference>
<dbReference type="STRING" id="112234.SAMN05421768_106307"/>
<evidence type="ECO:0000313" key="1">
    <source>
        <dbReference type="EMBL" id="SIS39763.1"/>
    </source>
</evidence>
<organism evidence="1 2">
    <name type="scientific">Chryseobacterium joostei</name>
    <dbReference type="NCBI Taxonomy" id="112234"/>
    <lineage>
        <taxon>Bacteria</taxon>
        <taxon>Pseudomonadati</taxon>
        <taxon>Bacteroidota</taxon>
        <taxon>Flavobacteriia</taxon>
        <taxon>Flavobacteriales</taxon>
        <taxon>Weeksellaceae</taxon>
        <taxon>Chryseobacterium group</taxon>
        <taxon>Chryseobacterium</taxon>
    </lineage>
</organism>
<gene>
    <name evidence="1" type="ORF">SAMN05421768_106307</name>
</gene>
<accession>A0A1N7IRP4</accession>
<name>A0A1N7IRP4_9FLAO</name>
<sequence length="121" mass="14285">MILELYPLFKRIETRYPAWTNEYSLRSIEPFVSGYYHALLENGLLEIGKEEPFFDWIANKVGYSSSTAGWVNMIVAYTIGFKPKTINWNKFLETTITKEQHIASVKMFYKLLEEFKEEINL</sequence>
<evidence type="ECO:0000313" key="2">
    <source>
        <dbReference type="Proteomes" id="UP000186106"/>
    </source>
</evidence>
<dbReference type="AlphaFoldDB" id="A0A1N7IRP4"/>
<dbReference type="OrthoDB" id="1374990at2"/>
<reference evidence="1 2" key="1">
    <citation type="submission" date="2017-01" db="EMBL/GenBank/DDBJ databases">
        <authorList>
            <person name="Mah S.A."/>
            <person name="Swanson W.J."/>
            <person name="Moy G.W."/>
            <person name="Vacquier V.D."/>
        </authorList>
    </citation>
    <scope>NUCLEOTIDE SEQUENCE [LARGE SCALE GENOMIC DNA]</scope>
    <source>
        <strain evidence="1 2">DSM 16927</strain>
    </source>
</reference>
<dbReference type="Proteomes" id="UP000186106">
    <property type="component" value="Unassembled WGS sequence"/>
</dbReference>
<proteinExistence type="predicted"/>
<dbReference type="RefSeq" id="WP_123867238.1">
    <property type="nucleotide sequence ID" value="NZ_CP033926.1"/>
</dbReference>
<protein>
    <submittedName>
        <fullName evidence="1">Uncharacterized protein</fullName>
    </submittedName>
</protein>